<feature type="region of interest" description="Disordered" evidence="17">
    <location>
        <begin position="336"/>
        <end position="359"/>
    </location>
</feature>
<feature type="binding site" evidence="14 15">
    <location>
        <position position="911"/>
    </location>
    <ligand>
        <name>ATP</name>
        <dbReference type="ChEBI" id="CHEBI:30616"/>
    </ligand>
</feature>
<keyword evidence="9" id="KW-0472">Membrane</keyword>
<dbReference type="PRINTS" id="PR01827">
    <property type="entry name" value="YKINASETYK2"/>
</dbReference>
<evidence type="ECO:0000313" key="20">
    <source>
        <dbReference type="Proteomes" id="UP000515152"/>
    </source>
</evidence>
<dbReference type="InterPro" id="IPR011009">
    <property type="entry name" value="Kinase-like_dom_sf"/>
</dbReference>
<reference evidence="21" key="1">
    <citation type="submission" date="2025-08" db="UniProtKB">
        <authorList>
            <consortium name="RefSeq"/>
        </authorList>
    </citation>
    <scope>IDENTIFICATION</scope>
</reference>
<keyword evidence="5 12" id="KW-0547">Nucleotide-binding</keyword>
<dbReference type="SUPFAM" id="SSF50729">
    <property type="entry name" value="PH domain-like"/>
    <property type="match status" value="1"/>
</dbReference>
<dbReference type="InterPro" id="IPR017441">
    <property type="entry name" value="Protein_kinase_ATP_BS"/>
</dbReference>
<gene>
    <name evidence="21" type="primary">tyk2</name>
</gene>
<dbReference type="PROSITE" id="PS50011">
    <property type="entry name" value="PROTEIN_KINASE_DOM"/>
    <property type="match status" value="2"/>
</dbReference>
<dbReference type="GO" id="GO:0012505">
    <property type="term" value="C:endomembrane system"/>
    <property type="evidence" value="ECO:0007669"/>
    <property type="project" value="UniProtKB-SubCell"/>
</dbReference>
<dbReference type="InterPro" id="IPR008266">
    <property type="entry name" value="Tyr_kinase_AS"/>
</dbReference>
<dbReference type="Pfam" id="PF07714">
    <property type="entry name" value="PK_Tyr_Ser-Thr"/>
    <property type="match status" value="2"/>
</dbReference>
<sequence>MSRRGRYRLTRRGSSTPDCEKPLGPGIHVYVFWTKEGVQYLTHKENEVTAEELSIRAAQVAGISPMCHNLFALYDPQSHCWYSPNHSIDPQNVTTLELHFRIRFYFRNWHGLIEKEPAVFRYAQRTATPEKAGSPLLEMPSLEYLFAQAKFDFVNDVAPMEDVRGEAELTRYKNESLGMAVLHMSHKALQSDSNLQDVAKHISYLRCIPRSFSRHISRDNFLTKLRIGRVFSEFVLTFQQHTVSQGKLSTQEVMYKYLATLENLAPRFGTETFPVTRLVLKEDGDSSGTYLSDSRVQGDAEENGDVEATCEVMISGTRGIQWRNILAQKAQDNDYLGNEGSKKKSRQQSYSQEPSAPDKWSSFCDFPEISHIAIVGANVCICHQDNRAMDLQLRSNLEARSLVSLLDGYFRLTADAHHYLCREVAPLRVVMSAANGIHGPLQEEFVQQRLKKEGGSEGVYILRWSVLDYYCIILAVLSRNEDCETYKQFRILQKDGKFALEGWNKEFCNVKELTDGLKTFVLRSGNDTFTVKRCCLPRPAELSNLLVIRRGTNSSMKPVSETLNLSQLRFHQIKDKEITREQHLGRGTRTNIYSGRLQVWGGAEDDEDEWNNNHNNHKGIRVVLKILDQSHKDIALAFFETASLMSQVSNSHLVFVHGISVKGSENIMVEEFVEFGPLDIFLRKEKGRLTPQWKFTVAKQLASALSYLETKRLVHGNVCAKNILVVRRGLEEGTSPFIKLSDPGIALTVLSRQERVERIPWIAPECVPCGASLGNAADQWSFGTTLMEICNNGEVPMSTSSPNEKERFYETQSHLAEPSSQELASFISKCLTYNAAERPSFRAILRELTELQHKNPDISSKCNSCPDSDPSVFLKRYLKKIRDLGEGHFGKVMLYVYDPANDGTGEYVAVKALKQEGSGHLHDGWMKEIKILKSLYHENIVKYKGCCSELGGQVVQLIMEFLPLGSLREYLPKHRVGMAQSLLFAQQICQGMDYLHSKRYIHRDLAARNVLVENEAVVKIGDFGLTKYIPEDKVYYRVSEDGDSPVFWYAIECLKESKFSFSSDVWSFGVTLYEIMTHCESRQSPPSKFFEMLGSVQGQMTVMKLITLLERHGRLPCPKDCPQEVYTLMRQCWDVDPAERLTFQHLIGSIQDIRQGYEHQPTVQLAQINHR</sequence>
<dbReference type="PROSITE" id="PS00107">
    <property type="entry name" value="PROTEIN_KINASE_ATP"/>
    <property type="match status" value="1"/>
</dbReference>
<dbReference type="PANTHER" id="PTHR45807:SF6">
    <property type="entry name" value="NON-RECEPTOR TYROSINE-PROTEIN KINASE TYK2"/>
    <property type="match status" value="1"/>
</dbReference>
<dbReference type="CDD" id="cd14473">
    <property type="entry name" value="FERM_B-lobe"/>
    <property type="match status" value="1"/>
</dbReference>
<dbReference type="SMART" id="SM00295">
    <property type="entry name" value="B41"/>
    <property type="match status" value="1"/>
</dbReference>
<dbReference type="InterPro" id="IPR001245">
    <property type="entry name" value="Ser-Thr/Tyr_kinase_cat_dom"/>
</dbReference>
<accession>A0A6P3W4C8</accession>
<evidence type="ECO:0000256" key="10">
    <source>
        <dbReference type="ARBA" id="ARBA00023137"/>
    </source>
</evidence>
<feature type="binding site" evidence="14">
    <location>
        <begin position="884"/>
        <end position="892"/>
    </location>
    <ligand>
        <name>ATP</name>
        <dbReference type="ChEBI" id="CHEBI:30616"/>
    </ligand>
</feature>
<evidence type="ECO:0000256" key="4">
    <source>
        <dbReference type="ARBA" id="ARBA00022737"/>
    </source>
</evidence>
<evidence type="ECO:0000256" key="6">
    <source>
        <dbReference type="ARBA" id="ARBA00022777"/>
    </source>
</evidence>
<dbReference type="InterPro" id="IPR016045">
    <property type="entry name" value="Tyr_kinase_non-rcpt_TYK2_N"/>
</dbReference>
<dbReference type="SUPFAM" id="SSF47031">
    <property type="entry name" value="Second domain of FERM"/>
    <property type="match status" value="1"/>
</dbReference>
<keyword evidence="10 12" id="KW-0829">Tyrosine-protein kinase</keyword>
<dbReference type="GO" id="GO:0005856">
    <property type="term" value="C:cytoskeleton"/>
    <property type="evidence" value="ECO:0007669"/>
    <property type="project" value="UniProtKB-UniRule"/>
</dbReference>
<dbReference type="GO" id="GO:0016020">
    <property type="term" value="C:membrane"/>
    <property type="evidence" value="ECO:0007669"/>
    <property type="project" value="InterPro"/>
</dbReference>
<proteinExistence type="inferred from homology"/>
<keyword evidence="8" id="KW-0727">SH2 domain</keyword>
<keyword evidence="3 12" id="KW-0808">Transferase</keyword>
<dbReference type="PRINTS" id="PR00109">
    <property type="entry name" value="TYRKINASE"/>
</dbReference>
<dbReference type="RefSeq" id="XP_012689259.2">
    <property type="nucleotide sequence ID" value="XM_012833805.3"/>
</dbReference>
<evidence type="ECO:0000256" key="17">
    <source>
        <dbReference type="SAM" id="MobiDB-lite"/>
    </source>
</evidence>
<keyword evidence="6 12" id="KW-0418">Kinase</keyword>
<evidence type="ECO:0000259" key="19">
    <source>
        <dbReference type="PROSITE" id="PS50057"/>
    </source>
</evidence>
<keyword evidence="4" id="KW-0677">Repeat</keyword>
<evidence type="ECO:0000256" key="15">
    <source>
        <dbReference type="PROSITE-ProRule" id="PRU10141"/>
    </source>
</evidence>
<dbReference type="CTD" id="7297"/>
<dbReference type="GeneID" id="105905762"/>
<dbReference type="Gene3D" id="3.30.505.10">
    <property type="entry name" value="SH2 domain"/>
    <property type="match status" value="1"/>
</dbReference>
<dbReference type="SMART" id="SM00252">
    <property type="entry name" value="SH2"/>
    <property type="match status" value="1"/>
</dbReference>
<dbReference type="PROSITE" id="PS00109">
    <property type="entry name" value="PROTEIN_KINASE_TYR"/>
    <property type="match status" value="1"/>
</dbReference>
<comment type="subcellular location">
    <subcellularLocation>
        <location evidence="1">Endomembrane system</location>
        <topology evidence="1">Peripheral membrane protein</topology>
    </subcellularLocation>
</comment>
<dbReference type="AlphaFoldDB" id="A0A6P3W4C8"/>
<dbReference type="FunFam" id="1.10.510.10:FF:000114">
    <property type="entry name" value="Tyrosine-protein kinase JAK2"/>
    <property type="match status" value="1"/>
</dbReference>
<evidence type="ECO:0000256" key="7">
    <source>
        <dbReference type="ARBA" id="ARBA00022840"/>
    </source>
</evidence>
<dbReference type="KEGG" id="char:105905762"/>
<dbReference type="PIRSF" id="PIRSF000636">
    <property type="entry name" value="TyrPK_Jak"/>
    <property type="match status" value="1"/>
</dbReference>
<evidence type="ECO:0000256" key="13">
    <source>
        <dbReference type="PIRSR" id="PIRSR000636-1"/>
    </source>
</evidence>
<evidence type="ECO:0000313" key="21">
    <source>
        <dbReference type="RefSeq" id="XP_012689259.2"/>
    </source>
</evidence>
<evidence type="ECO:0000256" key="5">
    <source>
        <dbReference type="ARBA" id="ARBA00022741"/>
    </source>
</evidence>
<evidence type="ECO:0000256" key="12">
    <source>
        <dbReference type="PIRNR" id="PIRNR000636"/>
    </source>
</evidence>
<feature type="domain" description="FERM" evidence="19">
    <location>
        <begin position="27"/>
        <end position="417"/>
    </location>
</feature>
<evidence type="ECO:0000256" key="11">
    <source>
        <dbReference type="ARBA" id="ARBA00051245"/>
    </source>
</evidence>
<dbReference type="FunFam" id="1.10.510.10:FF:000110">
    <property type="entry name" value="Tyrosine-protein kinase"/>
    <property type="match status" value="1"/>
</dbReference>
<keyword evidence="7 12" id="KW-0067">ATP-binding</keyword>
<dbReference type="InterPro" id="IPR020635">
    <property type="entry name" value="Tyr_kinase_cat_dom"/>
</dbReference>
<dbReference type="SUPFAM" id="SSF55550">
    <property type="entry name" value="SH2 domain"/>
    <property type="match status" value="1"/>
</dbReference>
<dbReference type="GO" id="GO:0030154">
    <property type="term" value="P:cell differentiation"/>
    <property type="evidence" value="ECO:0007669"/>
    <property type="project" value="TreeGrafter"/>
</dbReference>
<dbReference type="InterPro" id="IPR016251">
    <property type="entry name" value="Tyr_kinase_non-rcpt_Jak/Tyk2"/>
</dbReference>
<keyword evidence="2" id="KW-0597">Phosphoprotein</keyword>
<dbReference type="FunFam" id="3.30.200.20:FF:000135">
    <property type="entry name" value="Tyrosine-protein kinase"/>
    <property type="match status" value="1"/>
</dbReference>
<evidence type="ECO:0000259" key="18">
    <source>
        <dbReference type="PROSITE" id="PS50011"/>
    </source>
</evidence>
<dbReference type="Pfam" id="PF18377">
    <property type="entry name" value="FERM_F2"/>
    <property type="match status" value="1"/>
</dbReference>
<dbReference type="Pfam" id="PF18379">
    <property type="entry name" value="FERM_F1"/>
    <property type="match status" value="1"/>
</dbReference>
<dbReference type="InterPro" id="IPR036860">
    <property type="entry name" value="SH2_dom_sf"/>
</dbReference>
<dbReference type="Gene3D" id="3.30.200.20">
    <property type="entry name" value="Phosphorylase Kinase, domain 1"/>
    <property type="match status" value="2"/>
</dbReference>
<dbReference type="Gene3D" id="1.10.510.10">
    <property type="entry name" value="Transferase(Phosphotransferase) domain 1"/>
    <property type="match status" value="2"/>
</dbReference>
<dbReference type="SMART" id="SM00219">
    <property type="entry name" value="TyrKc"/>
    <property type="match status" value="2"/>
</dbReference>
<feature type="domain" description="Protein kinase" evidence="18">
    <location>
        <begin position="878"/>
        <end position="1163"/>
    </location>
</feature>
<dbReference type="InterPro" id="IPR041155">
    <property type="entry name" value="FERM_F1"/>
</dbReference>
<evidence type="ECO:0000256" key="9">
    <source>
        <dbReference type="ARBA" id="ARBA00023136"/>
    </source>
</evidence>
<evidence type="ECO:0000256" key="16">
    <source>
        <dbReference type="RuleBase" id="RU362096"/>
    </source>
</evidence>
<evidence type="ECO:0000256" key="3">
    <source>
        <dbReference type="ARBA" id="ARBA00022679"/>
    </source>
</evidence>
<feature type="active site" description="Proton acceptor" evidence="13">
    <location>
        <position position="1004"/>
    </location>
</feature>
<dbReference type="EC" id="2.7.10.2" evidence="12 16"/>
<organism evidence="20 21">
    <name type="scientific">Clupea harengus</name>
    <name type="common">Atlantic herring</name>
    <dbReference type="NCBI Taxonomy" id="7950"/>
    <lineage>
        <taxon>Eukaryota</taxon>
        <taxon>Metazoa</taxon>
        <taxon>Chordata</taxon>
        <taxon>Craniata</taxon>
        <taxon>Vertebrata</taxon>
        <taxon>Euteleostomi</taxon>
        <taxon>Actinopterygii</taxon>
        <taxon>Neopterygii</taxon>
        <taxon>Teleostei</taxon>
        <taxon>Clupei</taxon>
        <taxon>Clupeiformes</taxon>
        <taxon>Clupeoidei</taxon>
        <taxon>Clupeidae</taxon>
        <taxon>Clupea</taxon>
    </lineage>
</organism>
<dbReference type="Proteomes" id="UP000515152">
    <property type="component" value="Chromosome 1"/>
</dbReference>
<dbReference type="GO" id="GO:0019221">
    <property type="term" value="P:cytokine-mediated signaling pathway"/>
    <property type="evidence" value="ECO:0007669"/>
    <property type="project" value="TreeGrafter"/>
</dbReference>
<dbReference type="PANTHER" id="PTHR45807">
    <property type="entry name" value="TYROSINE-PROTEIN KINASE HOPSCOTCH"/>
    <property type="match status" value="1"/>
</dbReference>
<keyword evidence="20" id="KW-1185">Reference proteome</keyword>
<dbReference type="InterPro" id="IPR000299">
    <property type="entry name" value="FERM_domain"/>
</dbReference>
<dbReference type="InterPro" id="IPR041046">
    <property type="entry name" value="FERM_F2"/>
</dbReference>
<dbReference type="PRINTS" id="PR01823">
    <property type="entry name" value="JANUSKINASE"/>
</dbReference>
<dbReference type="OrthoDB" id="1915767at2759"/>
<protein>
    <recommendedName>
        <fullName evidence="12 16">Tyrosine-protein kinase</fullName>
        <ecNumber evidence="12 16">2.7.10.2</ecNumber>
    </recommendedName>
</protein>
<comment type="catalytic activity">
    <reaction evidence="11 12 16">
        <text>L-tyrosyl-[protein] + ATP = O-phospho-L-tyrosyl-[protein] + ADP + H(+)</text>
        <dbReference type="Rhea" id="RHEA:10596"/>
        <dbReference type="Rhea" id="RHEA-COMP:10136"/>
        <dbReference type="Rhea" id="RHEA-COMP:20101"/>
        <dbReference type="ChEBI" id="CHEBI:15378"/>
        <dbReference type="ChEBI" id="CHEBI:30616"/>
        <dbReference type="ChEBI" id="CHEBI:46858"/>
        <dbReference type="ChEBI" id="CHEBI:61978"/>
        <dbReference type="ChEBI" id="CHEBI:456216"/>
        <dbReference type="EC" id="2.7.10.2"/>
    </reaction>
</comment>
<dbReference type="GO" id="GO:0004715">
    <property type="term" value="F:non-membrane spanning protein tyrosine kinase activity"/>
    <property type="evidence" value="ECO:0007669"/>
    <property type="project" value="UniProtKB-UniRule"/>
</dbReference>
<name>A0A6P3W4C8_CLUHA</name>
<dbReference type="GO" id="GO:0060397">
    <property type="term" value="P:growth hormone receptor signaling pathway via JAK-STAT"/>
    <property type="evidence" value="ECO:0007669"/>
    <property type="project" value="TreeGrafter"/>
</dbReference>
<dbReference type="GO" id="GO:0005131">
    <property type="term" value="F:growth hormone receptor binding"/>
    <property type="evidence" value="ECO:0007669"/>
    <property type="project" value="TreeGrafter"/>
</dbReference>
<evidence type="ECO:0000256" key="1">
    <source>
        <dbReference type="ARBA" id="ARBA00004184"/>
    </source>
</evidence>
<dbReference type="InterPro" id="IPR041381">
    <property type="entry name" value="JAK1-3/TYK2_PHL_dom"/>
</dbReference>
<dbReference type="GO" id="GO:0005524">
    <property type="term" value="F:ATP binding"/>
    <property type="evidence" value="ECO:0007669"/>
    <property type="project" value="UniProtKB-UniRule"/>
</dbReference>
<dbReference type="PROSITE" id="PS50057">
    <property type="entry name" value="FERM_3"/>
    <property type="match status" value="1"/>
</dbReference>
<comment type="similarity">
    <text evidence="12">Belongs to the protein kinase superfamily. Tyr protein kinase family. JAK subfamily.</text>
</comment>
<dbReference type="Pfam" id="PF17887">
    <property type="entry name" value="Jak1_Phl"/>
    <property type="match status" value="1"/>
</dbReference>
<dbReference type="InterPro" id="IPR000719">
    <property type="entry name" value="Prot_kinase_dom"/>
</dbReference>
<dbReference type="Pfam" id="PF21990">
    <property type="entry name" value="SH2_1"/>
    <property type="match status" value="1"/>
</dbReference>
<dbReference type="InterPro" id="IPR051286">
    <property type="entry name" value="JAK"/>
</dbReference>
<dbReference type="InterPro" id="IPR035963">
    <property type="entry name" value="FERM_2"/>
</dbReference>
<dbReference type="GO" id="GO:0005829">
    <property type="term" value="C:cytosol"/>
    <property type="evidence" value="ECO:0007669"/>
    <property type="project" value="TreeGrafter"/>
</dbReference>
<evidence type="ECO:0000256" key="14">
    <source>
        <dbReference type="PIRSR" id="PIRSR000636-2"/>
    </source>
</evidence>
<dbReference type="GO" id="GO:0035556">
    <property type="term" value="P:intracellular signal transduction"/>
    <property type="evidence" value="ECO:0007669"/>
    <property type="project" value="InterPro"/>
</dbReference>
<feature type="domain" description="Protein kinase" evidence="18">
    <location>
        <begin position="578"/>
        <end position="858"/>
    </location>
</feature>
<dbReference type="SUPFAM" id="SSF56112">
    <property type="entry name" value="Protein kinase-like (PK-like)"/>
    <property type="match status" value="2"/>
</dbReference>
<dbReference type="InterPro" id="IPR019749">
    <property type="entry name" value="Band_41_domain"/>
</dbReference>
<evidence type="ECO:0000256" key="8">
    <source>
        <dbReference type="ARBA" id="ARBA00022999"/>
    </source>
</evidence>
<evidence type="ECO:0000256" key="2">
    <source>
        <dbReference type="ARBA" id="ARBA00022553"/>
    </source>
</evidence>
<dbReference type="InterPro" id="IPR000980">
    <property type="entry name" value="SH2"/>
</dbReference>
<dbReference type="InterPro" id="IPR019748">
    <property type="entry name" value="FERM_central"/>
</dbReference>